<proteinExistence type="inferred from homology"/>
<keyword evidence="6" id="KW-0282">Flagellum</keyword>
<keyword evidence="3" id="KW-0963">Cytoplasm</keyword>
<evidence type="ECO:0000313" key="17">
    <source>
        <dbReference type="Proteomes" id="UP000015103"/>
    </source>
</evidence>
<name>A0ABL0DGV6_RHOPR</name>
<feature type="repeat" description="WD" evidence="13">
    <location>
        <begin position="390"/>
        <end position="431"/>
    </location>
</feature>
<dbReference type="SMART" id="SM00320">
    <property type="entry name" value="WD40"/>
    <property type="match status" value="8"/>
</dbReference>
<evidence type="ECO:0000256" key="14">
    <source>
        <dbReference type="SAM" id="MobiDB-lite"/>
    </source>
</evidence>
<keyword evidence="8" id="KW-0966">Cell projection</keyword>
<comment type="function">
    <text evidence="11">Microtubule inner protein (MIP) part of the dynein-decorated doublet microtubules (DMTs) in cilia axoneme. Important for proper ciliary and flagellar beating. May act in cooperation with CFAP45 and axonemal dynein subunit DNAH11. May play a role in cell growth and/or survival.</text>
</comment>
<dbReference type="InterPro" id="IPR050630">
    <property type="entry name" value="WD_repeat_EMAP"/>
</dbReference>
<dbReference type="Pfam" id="PF21031">
    <property type="entry name" value="WDR54"/>
    <property type="match status" value="1"/>
</dbReference>
<feature type="domain" description="WD repeat-containing protein 54 beta-propeller" evidence="15">
    <location>
        <begin position="206"/>
        <end position="303"/>
    </location>
</feature>
<evidence type="ECO:0000256" key="5">
    <source>
        <dbReference type="ARBA" id="ARBA00022737"/>
    </source>
</evidence>
<dbReference type="Proteomes" id="UP000015103">
    <property type="component" value="Unassembled WGS sequence"/>
</dbReference>
<feature type="compositionally biased region" description="Low complexity" evidence="14">
    <location>
        <begin position="522"/>
        <end position="535"/>
    </location>
</feature>
<evidence type="ECO:0000256" key="12">
    <source>
        <dbReference type="ARBA" id="ARBA00047117"/>
    </source>
</evidence>
<dbReference type="PROSITE" id="PS50082">
    <property type="entry name" value="WD_REPEATS_2"/>
    <property type="match status" value="5"/>
</dbReference>
<comment type="similarity">
    <text evidence="9">Belongs to the CFAP52 family.</text>
</comment>
<dbReference type="PROSITE" id="PS50294">
    <property type="entry name" value="WD_REPEATS_REGION"/>
    <property type="match status" value="3"/>
</dbReference>
<evidence type="ECO:0000256" key="13">
    <source>
        <dbReference type="PROSITE-ProRule" id="PRU00221"/>
    </source>
</evidence>
<reference evidence="16" key="1">
    <citation type="submission" date="2025-05" db="UniProtKB">
        <authorList>
            <consortium name="EnsemblMetazoa"/>
        </authorList>
    </citation>
    <scope>IDENTIFICATION</scope>
</reference>
<keyword evidence="17" id="KW-1185">Reference proteome</keyword>
<dbReference type="InterPro" id="IPR036322">
    <property type="entry name" value="WD40_repeat_dom_sf"/>
</dbReference>
<dbReference type="InterPro" id="IPR001680">
    <property type="entry name" value="WD40_rpt"/>
</dbReference>
<keyword evidence="5" id="KW-0677">Repeat</keyword>
<dbReference type="SUPFAM" id="SSF50978">
    <property type="entry name" value="WD40 repeat-like"/>
    <property type="match status" value="1"/>
</dbReference>
<feature type="compositionally biased region" description="Basic and acidic residues" evidence="14">
    <location>
        <begin position="472"/>
        <end position="520"/>
    </location>
</feature>
<evidence type="ECO:0000256" key="11">
    <source>
        <dbReference type="ARBA" id="ARBA00046056"/>
    </source>
</evidence>
<dbReference type="EMBL" id="ACPB03000201">
    <property type="status" value="NOT_ANNOTATED_CDS"/>
    <property type="molecule type" value="Genomic_DNA"/>
</dbReference>
<dbReference type="PROSITE" id="PS00678">
    <property type="entry name" value="WD_REPEATS_1"/>
    <property type="match status" value="1"/>
</dbReference>
<dbReference type="InterPro" id="IPR049546">
    <property type="entry name" value="WDR54_beta_prop"/>
</dbReference>
<protein>
    <recommendedName>
        <fullName evidence="10">Cilia- and flagella-associated protein 52</fullName>
    </recommendedName>
</protein>
<dbReference type="PANTHER" id="PTHR13720">
    <property type="entry name" value="WD-40 REPEAT PROTEIN"/>
    <property type="match status" value="1"/>
</dbReference>
<sequence length="605" mass="67100">MEFDKYTLLRKRTPQNKVDKKDEFAWCGTSTGDLMKVKLNFCKEDLKNSQPISTPSLVGCFAKHSPQKKRPLQPELWVVGVRSLLMLKDDLMVVGAGDGTIQLVRQQQVKINRLDKNVSHKLIIPTYPLFVPMKTCSVGALVTSMQFLFNKKRILVGTIKCEMLIIDFETFKVDLYLTCHTQAIYSLTFPNNYSDVFATSSKDDVRIWSVSMSRELLRIRVPNFTCSSVLFAPDGRNIITGWNDGNIRAFTPQSGRLVYTIHNAHNKGVTAMAMTSDCKKLVTGGLEGEVRIWQISRNVRSLWRVLKEHKGPVSSLDVSPDDTEAVSASTDGTCIIWDIVKAARLAILFSTTLFMCVKYHPNGCQLVTTGTNRQLGYWEVFDGSLVREIEGSKSAALNTLDISKNGLYMVTGGNDQYVKLWLYKEGYATHVGLGHGGIISAVKFSCDMKTLVSCSADGAIFIWKTPIETESESLKSQEKSEPKDNVAEEKIEKISSKQSVRSESRASDGKKIETEDDKKSLKNLSRSSSKVSAKSCKQDLQSNVRADDKSSGDSLDISDGGSIKCYCTQACTCENGKMSRPPEIKNASNISDDEPVKGQGSGARR</sequence>
<dbReference type="InterPro" id="IPR015943">
    <property type="entry name" value="WD40/YVTN_repeat-like_dom_sf"/>
</dbReference>
<evidence type="ECO:0000256" key="3">
    <source>
        <dbReference type="ARBA" id="ARBA00022490"/>
    </source>
</evidence>
<feature type="region of interest" description="Disordered" evidence="14">
    <location>
        <begin position="472"/>
        <end position="605"/>
    </location>
</feature>
<evidence type="ECO:0000256" key="10">
    <source>
        <dbReference type="ARBA" id="ARBA00029552"/>
    </source>
</evidence>
<evidence type="ECO:0000256" key="6">
    <source>
        <dbReference type="ARBA" id="ARBA00022846"/>
    </source>
</evidence>
<evidence type="ECO:0000256" key="7">
    <source>
        <dbReference type="ARBA" id="ARBA00023069"/>
    </source>
</evidence>
<evidence type="ECO:0000256" key="8">
    <source>
        <dbReference type="ARBA" id="ARBA00023273"/>
    </source>
</evidence>
<evidence type="ECO:0000259" key="15">
    <source>
        <dbReference type="Pfam" id="PF21031"/>
    </source>
</evidence>
<feature type="repeat" description="WD" evidence="13">
    <location>
        <begin position="177"/>
        <end position="218"/>
    </location>
</feature>
<dbReference type="EMBL" id="ACPB03000202">
    <property type="status" value="NOT_ANNOTATED_CDS"/>
    <property type="molecule type" value="Genomic_DNA"/>
</dbReference>
<accession>A0ABL0DGV6</accession>
<keyword evidence="4 13" id="KW-0853">WD repeat</keyword>
<evidence type="ECO:0000256" key="4">
    <source>
        <dbReference type="ARBA" id="ARBA00022574"/>
    </source>
</evidence>
<feature type="repeat" description="WD" evidence="13">
    <location>
        <begin position="262"/>
        <end position="296"/>
    </location>
</feature>
<dbReference type="EnsemblMetazoa" id="RPRC001862.R57">
    <property type="protein sequence ID" value="RPRC001862.P57"/>
    <property type="gene ID" value="RPRC001862"/>
</dbReference>
<comment type="subunit">
    <text evidence="12">Microtubule inner protein component of sperm flagellar doublet microtubules. Interacts with BRCA2. Interacts with the CCT chaperonin complex. Interacts with HSP70. Interacts with AK8. Interacts with CFAP45. Interacts with DNAI1. Interacts with IQDC.</text>
</comment>
<evidence type="ECO:0000256" key="1">
    <source>
        <dbReference type="ARBA" id="ARBA00004230"/>
    </source>
</evidence>
<dbReference type="PANTHER" id="PTHR13720:SF14">
    <property type="entry name" value="CILIA- AND FLAGELLA-ASSOCIATED PROTEIN 52"/>
    <property type="match status" value="1"/>
</dbReference>
<feature type="repeat" description="WD" evidence="13">
    <location>
        <begin position="432"/>
        <end position="464"/>
    </location>
</feature>
<feature type="repeat" description="WD" evidence="13">
    <location>
        <begin position="306"/>
        <end position="347"/>
    </location>
</feature>
<dbReference type="Gene3D" id="2.130.10.10">
    <property type="entry name" value="YVTN repeat-like/Quinoprotein amine dehydrogenase"/>
    <property type="match status" value="2"/>
</dbReference>
<feature type="compositionally biased region" description="Low complexity" evidence="14">
    <location>
        <begin position="552"/>
        <end position="564"/>
    </location>
</feature>
<dbReference type="InterPro" id="IPR019775">
    <property type="entry name" value="WD40_repeat_CS"/>
</dbReference>
<comment type="subcellular location">
    <subcellularLocation>
        <location evidence="1">Cell projection</location>
        <location evidence="1">Cilium</location>
        <location evidence="1">Flagellum</location>
    </subcellularLocation>
    <subcellularLocation>
        <location evidence="2">Cytoplasm</location>
    </subcellularLocation>
</comment>
<organism evidence="16 17">
    <name type="scientific">Rhodnius prolixus</name>
    <name type="common">Triatomid bug</name>
    <dbReference type="NCBI Taxonomy" id="13249"/>
    <lineage>
        <taxon>Eukaryota</taxon>
        <taxon>Metazoa</taxon>
        <taxon>Ecdysozoa</taxon>
        <taxon>Arthropoda</taxon>
        <taxon>Hexapoda</taxon>
        <taxon>Insecta</taxon>
        <taxon>Pterygota</taxon>
        <taxon>Neoptera</taxon>
        <taxon>Paraneoptera</taxon>
        <taxon>Hemiptera</taxon>
        <taxon>Heteroptera</taxon>
        <taxon>Panheteroptera</taxon>
        <taxon>Cimicomorpha</taxon>
        <taxon>Reduviidae</taxon>
        <taxon>Triatominae</taxon>
        <taxon>Rhodnius</taxon>
    </lineage>
</organism>
<keyword evidence="7" id="KW-0969">Cilium</keyword>
<evidence type="ECO:0000256" key="2">
    <source>
        <dbReference type="ARBA" id="ARBA00004496"/>
    </source>
</evidence>
<dbReference type="Pfam" id="PF00400">
    <property type="entry name" value="WD40"/>
    <property type="match status" value="3"/>
</dbReference>
<evidence type="ECO:0000313" key="16">
    <source>
        <dbReference type="EnsemblMetazoa" id="RPRC001862.P57"/>
    </source>
</evidence>
<evidence type="ECO:0000256" key="9">
    <source>
        <dbReference type="ARBA" id="ARBA00029456"/>
    </source>
</evidence>
<dbReference type="CDD" id="cd00200">
    <property type="entry name" value="WD40"/>
    <property type="match status" value="1"/>
</dbReference>